<accession>A0A840BLD5</accession>
<dbReference type="RefSeq" id="WP_183631729.1">
    <property type="nucleotide sequence ID" value="NZ_BAABLE010000011.1"/>
</dbReference>
<evidence type="ECO:0000313" key="2">
    <source>
        <dbReference type="Proteomes" id="UP000561045"/>
    </source>
</evidence>
<comment type="caution">
    <text evidence="1">The sequence shown here is derived from an EMBL/GenBank/DDBJ whole genome shotgun (WGS) entry which is preliminary data.</text>
</comment>
<organism evidence="1 2">
    <name type="scientific">Niveibacterium umoris</name>
    <dbReference type="NCBI Taxonomy" id="1193620"/>
    <lineage>
        <taxon>Bacteria</taxon>
        <taxon>Pseudomonadati</taxon>
        <taxon>Pseudomonadota</taxon>
        <taxon>Betaproteobacteria</taxon>
        <taxon>Rhodocyclales</taxon>
        <taxon>Rhodocyclaceae</taxon>
        <taxon>Niveibacterium</taxon>
    </lineage>
</organism>
<evidence type="ECO:0000313" key="1">
    <source>
        <dbReference type="EMBL" id="MBB4011307.1"/>
    </source>
</evidence>
<keyword evidence="2" id="KW-1185">Reference proteome</keyword>
<protein>
    <submittedName>
        <fullName evidence="1">Uncharacterized protein</fullName>
    </submittedName>
</protein>
<dbReference type="Proteomes" id="UP000561045">
    <property type="component" value="Unassembled WGS sequence"/>
</dbReference>
<reference evidence="1 2" key="1">
    <citation type="submission" date="2020-08" db="EMBL/GenBank/DDBJ databases">
        <title>Genomic Encyclopedia of Type Strains, Phase IV (KMG-IV): sequencing the most valuable type-strain genomes for metagenomic binning, comparative biology and taxonomic classification.</title>
        <authorList>
            <person name="Goeker M."/>
        </authorList>
    </citation>
    <scope>NUCLEOTIDE SEQUENCE [LARGE SCALE GENOMIC DNA]</scope>
    <source>
        <strain evidence="1 2">DSM 106739</strain>
    </source>
</reference>
<gene>
    <name evidence="1" type="ORF">GGR36_000615</name>
</gene>
<sequence>MSAIRRRRLYCIVLFKEEGGLSGPLFLLSVRDIAACLSEVHCSHQLILHMRNELQSGINAECIAGIPPTRFDFRARLPGYGNAFHIFLIKQQGDKHFVASGISVMAVNQVPMGI</sequence>
<dbReference type="AlphaFoldDB" id="A0A840BLD5"/>
<name>A0A840BLD5_9RHOO</name>
<dbReference type="EMBL" id="JACIET010000001">
    <property type="protein sequence ID" value="MBB4011307.1"/>
    <property type="molecule type" value="Genomic_DNA"/>
</dbReference>
<proteinExistence type="predicted"/>